<dbReference type="GO" id="GO:0005886">
    <property type="term" value="C:plasma membrane"/>
    <property type="evidence" value="ECO:0007669"/>
    <property type="project" value="TreeGrafter"/>
</dbReference>
<protein>
    <recommendedName>
        <fullName evidence="9">G-protein coupled receptors family 1 profile domain-containing protein</fullName>
    </recommendedName>
</protein>
<proteinExistence type="predicted"/>
<dbReference type="InterPro" id="IPR000742">
    <property type="entry name" value="EGF"/>
</dbReference>
<feature type="transmembrane region" description="Helical" evidence="8">
    <location>
        <begin position="127"/>
        <end position="148"/>
    </location>
</feature>
<dbReference type="EMBL" id="CAJNON010000183">
    <property type="protein sequence ID" value="CAF1078015.1"/>
    <property type="molecule type" value="Genomic_DNA"/>
</dbReference>
<dbReference type="PROSITE" id="PS50262">
    <property type="entry name" value="G_PROTEIN_RECEP_F1_2"/>
    <property type="match status" value="2"/>
</dbReference>
<dbReference type="SUPFAM" id="SSF81321">
    <property type="entry name" value="Family A G protein-coupled receptor-like"/>
    <property type="match status" value="2"/>
</dbReference>
<dbReference type="PANTHER" id="PTHR24243:SF230">
    <property type="entry name" value="G-PROTEIN COUPLED RECEPTORS FAMILY 1 PROFILE DOMAIN-CONTAINING PROTEIN"/>
    <property type="match status" value="1"/>
</dbReference>
<evidence type="ECO:0000256" key="2">
    <source>
        <dbReference type="ARBA" id="ARBA00022692"/>
    </source>
</evidence>
<feature type="transmembrane region" description="Helical" evidence="8">
    <location>
        <begin position="546"/>
        <end position="567"/>
    </location>
</feature>
<feature type="transmembrane region" description="Helical" evidence="8">
    <location>
        <begin position="422"/>
        <end position="445"/>
    </location>
</feature>
<dbReference type="InterPro" id="IPR017452">
    <property type="entry name" value="GPCR_Rhodpsn_7TM"/>
</dbReference>
<feature type="domain" description="G-protein coupled receptors family 1 profile" evidence="9">
    <location>
        <begin position="439"/>
        <end position="675"/>
    </location>
</feature>
<accession>A0A814ME85</accession>
<dbReference type="InterPro" id="IPR000276">
    <property type="entry name" value="GPCR_Rhodpsn"/>
</dbReference>
<feature type="transmembrane region" description="Helical" evidence="8">
    <location>
        <begin position="597"/>
        <end position="619"/>
    </location>
</feature>
<feature type="transmembrane region" description="Helical" evidence="8">
    <location>
        <begin position="645"/>
        <end position="666"/>
    </location>
</feature>
<feature type="transmembrane region" description="Helical" evidence="8">
    <location>
        <begin position="168"/>
        <end position="192"/>
    </location>
</feature>
<feature type="transmembrane region" description="Helical" evidence="8">
    <location>
        <begin position="88"/>
        <end position="106"/>
    </location>
</feature>
<evidence type="ECO:0000256" key="5">
    <source>
        <dbReference type="ARBA" id="ARBA00023136"/>
    </source>
</evidence>
<evidence type="ECO:0000256" key="4">
    <source>
        <dbReference type="ARBA" id="ARBA00023040"/>
    </source>
</evidence>
<evidence type="ECO:0000313" key="11">
    <source>
        <dbReference type="Proteomes" id="UP000663891"/>
    </source>
</evidence>
<comment type="caution">
    <text evidence="10">The sequence shown here is derived from an EMBL/GenBank/DDBJ whole genome shotgun (WGS) entry which is preliminary data.</text>
</comment>
<dbReference type="PANTHER" id="PTHR24243">
    <property type="entry name" value="G-PROTEIN COUPLED RECEPTOR"/>
    <property type="match status" value="1"/>
</dbReference>
<keyword evidence="3 8" id="KW-1133">Transmembrane helix</keyword>
<keyword evidence="6" id="KW-0675">Receptor</keyword>
<gene>
    <name evidence="10" type="ORF">VCS650_LOCUS18852</name>
</gene>
<evidence type="ECO:0000313" key="10">
    <source>
        <dbReference type="EMBL" id="CAF1078015.1"/>
    </source>
</evidence>
<name>A0A814ME85_9BILA</name>
<dbReference type="Pfam" id="PF00001">
    <property type="entry name" value="7tm_1"/>
    <property type="match status" value="1"/>
</dbReference>
<reference evidence="10" key="1">
    <citation type="submission" date="2021-02" db="EMBL/GenBank/DDBJ databases">
        <authorList>
            <person name="Nowell W R."/>
        </authorList>
    </citation>
    <scope>NUCLEOTIDE SEQUENCE</scope>
</reference>
<keyword evidence="4" id="KW-0297">G-protein coupled receptor</keyword>
<dbReference type="Proteomes" id="UP000663891">
    <property type="component" value="Unassembled WGS sequence"/>
</dbReference>
<comment type="subcellular location">
    <subcellularLocation>
        <location evidence="1">Membrane</location>
        <topology evidence="1">Multi-pass membrane protein</topology>
    </subcellularLocation>
</comment>
<evidence type="ECO:0000256" key="7">
    <source>
        <dbReference type="ARBA" id="ARBA00023224"/>
    </source>
</evidence>
<evidence type="ECO:0000256" key="1">
    <source>
        <dbReference type="ARBA" id="ARBA00004141"/>
    </source>
</evidence>
<evidence type="ECO:0000256" key="6">
    <source>
        <dbReference type="ARBA" id="ARBA00023170"/>
    </source>
</evidence>
<keyword evidence="7" id="KW-0807">Transducer</keyword>
<evidence type="ECO:0000256" key="8">
    <source>
        <dbReference type="SAM" id="Phobius"/>
    </source>
</evidence>
<dbReference type="AlphaFoldDB" id="A0A814ME85"/>
<evidence type="ECO:0000259" key="9">
    <source>
        <dbReference type="PROSITE" id="PS50262"/>
    </source>
</evidence>
<feature type="transmembrane region" description="Helical" evidence="8">
    <location>
        <begin position="212"/>
        <end position="232"/>
    </location>
</feature>
<organism evidence="10 11">
    <name type="scientific">Adineta steineri</name>
    <dbReference type="NCBI Taxonomy" id="433720"/>
    <lineage>
        <taxon>Eukaryota</taxon>
        <taxon>Metazoa</taxon>
        <taxon>Spiralia</taxon>
        <taxon>Gnathifera</taxon>
        <taxon>Rotifera</taxon>
        <taxon>Eurotatoria</taxon>
        <taxon>Bdelloidea</taxon>
        <taxon>Adinetida</taxon>
        <taxon>Adinetidae</taxon>
        <taxon>Adineta</taxon>
    </lineage>
</organism>
<feature type="transmembrane region" description="Helical" evidence="8">
    <location>
        <begin position="12"/>
        <end position="34"/>
    </location>
</feature>
<feature type="transmembrane region" description="Helical" evidence="8">
    <location>
        <begin position="252"/>
        <end position="277"/>
    </location>
</feature>
<dbReference type="PROSITE" id="PS00022">
    <property type="entry name" value="EGF_1"/>
    <property type="match status" value="1"/>
</dbReference>
<keyword evidence="5 8" id="KW-0472">Membrane</keyword>
<dbReference type="GO" id="GO:0004930">
    <property type="term" value="F:G protein-coupled receptor activity"/>
    <property type="evidence" value="ECO:0007669"/>
    <property type="project" value="UniProtKB-KW"/>
</dbReference>
<feature type="domain" description="G-protein coupled receptors family 1 profile" evidence="9">
    <location>
        <begin position="25"/>
        <end position="278"/>
    </location>
</feature>
<keyword evidence="2 8" id="KW-0812">Transmembrane</keyword>
<dbReference type="OrthoDB" id="10033993at2759"/>
<sequence>MSLSYVGTQLTIYVGSAILIAGILGNGINIFIFSSVRTYRNTPSTFYFLVGSIHNLLYLAINLTFRIVSVGSGFDLTRTSLAWCRARSFFLSTISAISFTCSYLATIDQFLATSQSAHLRRYSKIELAYRIVLVTMVVWYLQGIPWILYQNISPISTTCVRTNAIYAIYVSVYLLLVLCVIPVVVMIGFGFLTYRNIRLTIALAELRADRQLAKMTLIQVVLVIISIIPYGINNAYGLITTGMTKDANRILIESFISTIVSLITYLYYMGSFYMFLISSSRFRHAVKELIIYRRSPNQINQTQTLRIPNVVAKYHTLCDNTTSNSSSLLCFVDDDYFCLCDINQIAQCFLYDKTLDQCKHCLAQGQCIKGDTDTPSDYVCRCPRCHFGSICQHNTKLFSFTMESLLSPDLLSSSFIKKSVSLSMYIIVTALLLIFGTISNIFSFVTFRRPKTRLNGAGHYFFTSTIFSQLSLFCLLSKIIHIIINLRGLFVQPMVNTILCKILSFLLSSSTRICYWLIVFVNIERLYVTIYPTKRWLKEPKTAKKIIISVIMLTCGVHIHELIQYTIVPDPKYTVHGKWCVTQFSHSLQIYNQINTMIHYLIPCLVNLICTITLLIRLTRIRANLDKKKSRWTLFQEQLKEKKELFILSIIVIISSLPHIIISFSLGCNDFDSKW</sequence>
<dbReference type="Gene3D" id="1.20.1070.10">
    <property type="entry name" value="Rhodopsin 7-helix transmembrane proteins"/>
    <property type="match status" value="2"/>
</dbReference>
<feature type="transmembrane region" description="Helical" evidence="8">
    <location>
        <begin position="46"/>
        <end position="68"/>
    </location>
</feature>
<feature type="transmembrane region" description="Helical" evidence="8">
    <location>
        <begin position="457"/>
        <end position="476"/>
    </location>
</feature>
<evidence type="ECO:0000256" key="3">
    <source>
        <dbReference type="ARBA" id="ARBA00022989"/>
    </source>
</evidence>